<reference evidence="2" key="1">
    <citation type="submission" date="2020-11" db="EMBL/GenBank/DDBJ databases">
        <authorList>
            <consortium name="DOE Joint Genome Institute"/>
            <person name="Ahrendt S."/>
            <person name="Riley R."/>
            <person name="Andreopoulos W."/>
            <person name="Labutti K."/>
            <person name="Pangilinan J."/>
            <person name="Ruiz-Duenas F.J."/>
            <person name="Barrasa J.M."/>
            <person name="Sanchez-Garcia M."/>
            <person name="Camarero S."/>
            <person name="Miyauchi S."/>
            <person name="Serrano A."/>
            <person name="Linde D."/>
            <person name="Babiker R."/>
            <person name="Drula E."/>
            <person name="Ayuso-Fernandez I."/>
            <person name="Pacheco R."/>
            <person name="Padilla G."/>
            <person name="Ferreira P."/>
            <person name="Barriuso J."/>
            <person name="Kellner H."/>
            <person name="Castanera R."/>
            <person name="Alfaro M."/>
            <person name="Ramirez L."/>
            <person name="Pisabarro A.G."/>
            <person name="Kuo A."/>
            <person name="Tritt A."/>
            <person name="Lipzen A."/>
            <person name="He G."/>
            <person name="Yan M."/>
            <person name="Ng V."/>
            <person name="Cullen D."/>
            <person name="Martin F."/>
            <person name="Rosso M.-N."/>
            <person name="Henrissat B."/>
            <person name="Hibbett D."/>
            <person name="Martinez A.T."/>
            <person name="Grigoriev I.V."/>
        </authorList>
    </citation>
    <scope>NUCLEOTIDE SEQUENCE</scope>
    <source>
        <strain evidence="2">CBS 506.95</strain>
    </source>
</reference>
<evidence type="ECO:0000313" key="2">
    <source>
        <dbReference type="EMBL" id="KAF9535614.1"/>
    </source>
</evidence>
<dbReference type="AlphaFoldDB" id="A0A9P6EVL8"/>
<accession>A0A9P6EVL8</accession>
<comment type="caution">
    <text evidence="2">The sequence shown here is derived from an EMBL/GenBank/DDBJ whole genome shotgun (WGS) entry which is preliminary data.</text>
</comment>
<name>A0A9P6EVL8_9AGAR</name>
<evidence type="ECO:0000256" key="1">
    <source>
        <dbReference type="SAM" id="SignalP"/>
    </source>
</evidence>
<dbReference type="EMBL" id="MU157824">
    <property type="protein sequence ID" value="KAF9535614.1"/>
    <property type="molecule type" value="Genomic_DNA"/>
</dbReference>
<dbReference type="Proteomes" id="UP000807306">
    <property type="component" value="Unassembled WGS sequence"/>
</dbReference>
<keyword evidence="1" id="KW-0732">Signal</keyword>
<evidence type="ECO:0000313" key="3">
    <source>
        <dbReference type="Proteomes" id="UP000807306"/>
    </source>
</evidence>
<feature type="chain" id="PRO_5040517202" evidence="1">
    <location>
        <begin position="21"/>
        <end position="211"/>
    </location>
</feature>
<gene>
    <name evidence="2" type="ORF">CPB83DRAFT_901310</name>
</gene>
<feature type="signal peptide" evidence="1">
    <location>
        <begin position="1"/>
        <end position="20"/>
    </location>
</feature>
<organism evidence="2 3">
    <name type="scientific">Crepidotus variabilis</name>
    <dbReference type="NCBI Taxonomy" id="179855"/>
    <lineage>
        <taxon>Eukaryota</taxon>
        <taxon>Fungi</taxon>
        <taxon>Dikarya</taxon>
        <taxon>Basidiomycota</taxon>
        <taxon>Agaricomycotina</taxon>
        <taxon>Agaricomycetes</taxon>
        <taxon>Agaricomycetidae</taxon>
        <taxon>Agaricales</taxon>
        <taxon>Agaricineae</taxon>
        <taxon>Crepidotaceae</taxon>
        <taxon>Crepidotus</taxon>
    </lineage>
</organism>
<keyword evidence="3" id="KW-1185">Reference proteome</keyword>
<protein>
    <submittedName>
        <fullName evidence="2">Uncharacterized protein</fullName>
    </submittedName>
</protein>
<sequence length="211" mass="23073">MFKFLAAAISAVFLINSVVALPAPDNAVQPALSARSPALIDVNADVLSKRNGPIPPHPEYPWSVPPLLDIDLDLIVKLGKAKLIDVDLDLDIFKGHIKRNGIPPPPPDLPLLVVDLDVILSLAKQKLVYLGADAAILTKRTNSYAWWYPLIDIDLDLVVKLVQTKILDLNLDIDLLKKLGLIKRNAFPPSPPLVLIDIDLIVKLLGIKLGH</sequence>
<proteinExistence type="predicted"/>